<comment type="similarity">
    <text evidence="1">Belongs to the CoA-transferase III family.</text>
</comment>
<dbReference type="Proteomes" id="UP001150538">
    <property type="component" value="Unassembled WGS sequence"/>
</dbReference>
<dbReference type="InterPro" id="IPR023606">
    <property type="entry name" value="CoA-Trfase_III_dom_1_sf"/>
</dbReference>
<dbReference type="InterPro" id="IPR003673">
    <property type="entry name" value="CoA-Trfase_fam_III"/>
</dbReference>
<dbReference type="OrthoDB" id="5863171at2759"/>
<dbReference type="EMBL" id="JANBPU010000220">
    <property type="protein sequence ID" value="KAJ1914083.1"/>
    <property type="molecule type" value="Genomic_DNA"/>
</dbReference>
<dbReference type="InterPro" id="IPR050483">
    <property type="entry name" value="CoA-transferase_III_domain"/>
</dbReference>
<dbReference type="GO" id="GO:0047369">
    <property type="term" value="F:succinate-hydroxymethylglutarate CoA-transferase activity"/>
    <property type="evidence" value="ECO:0007669"/>
    <property type="project" value="TreeGrafter"/>
</dbReference>
<gene>
    <name evidence="3" type="ORF">H4219_004937</name>
</gene>
<proteinExistence type="inferred from homology"/>
<protein>
    <submittedName>
        <fullName evidence="3">Uncharacterized protein</fullName>
    </submittedName>
</protein>
<evidence type="ECO:0000313" key="3">
    <source>
        <dbReference type="EMBL" id="KAJ1914083.1"/>
    </source>
</evidence>
<sequence>MIRISRVVGSIRPSGCLTTIHRYKDGIVGNRSFSSSSLFQQSSRSDEAGGPLDGIRVLDLTRILAGPYCTMLLGDLGADVIKIEHAKRGDDTRIWGPPFAPYKPEFADTLGEDYPFRHIGGESAYFLCVNRNKRSVAVDIKSEAGKQVIIELAKKSDVLVENYVPGKLASMGLGYEQLRKVNDQLIYASITGKAGYDVMIEAEAGLMHITGEKGGNPVKVGVAITDLTTGLYAHGAIMAALLARQRTKRGQHLDLSLLESQVASLANIGSNYLIGGKEAVRWGTQHPSIVPYRTFETKNGAVCLGGGNDSQFKVLVTRLDLGHLADDPRFSQNKDRVKNRDDLSELLEQRISQMTVSEVLEKMEGSGLPYAPLNNMKGTFDHPQVRARGMVQTIDHVATGPIDLVGPAVKYSETKAKIRMPPPLLGHHTEQVLSDVLGYDKEQIEKVVKGGGVVLYDYNVSGIRSGKEK</sequence>
<dbReference type="GO" id="GO:0005739">
    <property type="term" value="C:mitochondrion"/>
    <property type="evidence" value="ECO:0007669"/>
    <property type="project" value="TreeGrafter"/>
</dbReference>
<accession>A0A9W8DM08</accession>
<evidence type="ECO:0000313" key="4">
    <source>
        <dbReference type="Proteomes" id="UP001150538"/>
    </source>
</evidence>
<dbReference type="AlphaFoldDB" id="A0A9W8DM08"/>
<keyword evidence="4" id="KW-1185">Reference proteome</keyword>
<dbReference type="Gene3D" id="3.40.50.10540">
    <property type="entry name" value="Crotonobetainyl-coa:carnitine coa-transferase, domain 1"/>
    <property type="match status" value="2"/>
</dbReference>
<comment type="caution">
    <text evidence="3">The sequence shown here is derived from an EMBL/GenBank/DDBJ whole genome shotgun (WGS) entry which is preliminary data.</text>
</comment>
<dbReference type="Pfam" id="PF02515">
    <property type="entry name" value="CoA_transf_3"/>
    <property type="match status" value="1"/>
</dbReference>
<dbReference type="PANTHER" id="PTHR48207:SF3">
    <property type="entry name" value="SUCCINATE--HYDROXYMETHYLGLUTARATE COA-TRANSFERASE"/>
    <property type="match status" value="1"/>
</dbReference>
<dbReference type="SUPFAM" id="SSF89796">
    <property type="entry name" value="CoA-transferase family III (CaiB/BaiF)"/>
    <property type="match status" value="1"/>
</dbReference>
<organism evidence="3 4">
    <name type="scientific">Mycoemilia scoparia</name>
    <dbReference type="NCBI Taxonomy" id="417184"/>
    <lineage>
        <taxon>Eukaryota</taxon>
        <taxon>Fungi</taxon>
        <taxon>Fungi incertae sedis</taxon>
        <taxon>Zoopagomycota</taxon>
        <taxon>Kickxellomycotina</taxon>
        <taxon>Kickxellomycetes</taxon>
        <taxon>Kickxellales</taxon>
        <taxon>Kickxellaceae</taxon>
        <taxon>Mycoemilia</taxon>
    </lineage>
</organism>
<dbReference type="PANTHER" id="PTHR48207">
    <property type="entry name" value="SUCCINATE--HYDROXYMETHYLGLUTARATE COA-TRANSFERASE"/>
    <property type="match status" value="1"/>
</dbReference>
<evidence type="ECO:0000256" key="2">
    <source>
        <dbReference type="ARBA" id="ARBA00022679"/>
    </source>
</evidence>
<keyword evidence="2" id="KW-0808">Transferase</keyword>
<name>A0A9W8DM08_9FUNG</name>
<evidence type="ECO:0000256" key="1">
    <source>
        <dbReference type="ARBA" id="ARBA00008383"/>
    </source>
</evidence>
<reference evidence="3" key="1">
    <citation type="submission" date="2022-07" db="EMBL/GenBank/DDBJ databases">
        <title>Phylogenomic reconstructions and comparative analyses of Kickxellomycotina fungi.</title>
        <authorList>
            <person name="Reynolds N.K."/>
            <person name="Stajich J.E."/>
            <person name="Barry K."/>
            <person name="Grigoriev I.V."/>
            <person name="Crous P."/>
            <person name="Smith M.E."/>
        </authorList>
    </citation>
    <scope>NUCLEOTIDE SEQUENCE</scope>
    <source>
        <strain evidence="3">NBRC 100468</strain>
    </source>
</reference>